<name>A0LI68_SYNFM</name>
<dbReference type="SUPFAM" id="SSF53167">
    <property type="entry name" value="Purine and uridine phosphorylases"/>
    <property type="match status" value="1"/>
</dbReference>
<dbReference type="CDD" id="cd09007">
    <property type="entry name" value="NP-I_spr0068"/>
    <property type="match status" value="1"/>
</dbReference>
<evidence type="ECO:0000259" key="4">
    <source>
        <dbReference type="Pfam" id="PF01048"/>
    </source>
</evidence>
<dbReference type="InterPro" id="IPR035994">
    <property type="entry name" value="Nucleoside_phosphorylase_sf"/>
</dbReference>
<dbReference type="GO" id="GO:0004850">
    <property type="term" value="F:uridine phosphorylase activity"/>
    <property type="evidence" value="ECO:0007669"/>
    <property type="project" value="UniProtKB-EC"/>
</dbReference>
<dbReference type="PANTHER" id="PTHR43691:SF11">
    <property type="entry name" value="FI09636P-RELATED"/>
    <property type="match status" value="1"/>
</dbReference>
<feature type="domain" description="Nucleoside phosphorylase" evidence="4">
    <location>
        <begin position="38"/>
        <end position="254"/>
    </location>
</feature>
<protein>
    <recommendedName>
        <fullName evidence="2">Uridine phosphorylase</fullName>
        <ecNumber evidence="1">2.4.2.3</ecNumber>
    </recommendedName>
</protein>
<evidence type="ECO:0000256" key="3">
    <source>
        <dbReference type="ARBA" id="ARBA00048447"/>
    </source>
</evidence>
<dbReference type="AlphaFoldDB" id="A0LI68"/>
<accession>A0LI68</accession>
<dbReference type="OrthoDB" id="7945729at2"/>
<dbReference type="STRING" id="335543.Sfum_1429"/>
<dbReference type="GO" id="GO:0005829">
    <property type="term" value="C:cytosol"/>
    <property type="evidence" value="ECO:0007669"/>
    <property type="project" value="TreeGrafter"/>
</dbReference>
<dbReference type="HOGENOM" id="CLU_068457_1_0_7"/>
<dbReference type="EC" id="2.4.2.3" evidence="1"/>
<dbReference type="eggNOG" id="COG2820">
    <property type="taxonomic scope" value="Bacteria"/>
</dbReference>
<dbReference type="Gene3D" id="3.40.50.1580">
    <property type="entry name" value="Nucleoside phosphorylase domain"/>
    <property type="match status" value="1"/>
</dbReference>
<dbReference type="Pfam" id="PF01048">
    <property type="entry name" value="PNP_UDP_1"/>
    <property type="match status" value="1"/>
</dbReference>
<dbReference type="InParanoid" id="A0LI68"/>
<evidence type="ECO:0000256" key="2">
    <source>
        <dbReference type="ARBA" id="ARBA00021980"/>
    </source>
</evidence>
<reference evidence="5 6" key="1">
    <citation type="submission" date="2006-10" db="EMBL/GenBank/DDBJ databases">
        <title>Complete sequence of Syntrophobacter fumaroxidans MPOB.</title>
        <authorList>
            <consortium name="US DOE Joint Genome Institute"/>
            <person name="Copeland A."/>
            <person name="Lucas S."/>
            <person name="Lapidus A."/>
            <person name="Barry K."/>
            <person name="Detter J.C."/>
            <person name="Glavina del Rio T."/>
            <person name="Hammon N."/>
            <person name="Israni S."/>
            <person name="Pitluck S."/>
            <person name="Goltsman E.G."/>
            <person name="Martinez M."/>
            <person name="Schmutz J."/>
            <person name="Larimer F."/>
            <person name="Land M."/>
            <person name="Hauser L."/>
            <person name="Kyrpides N."/>
            <person name="Kim E."/>
            <person name="Boone D.R."/>
            <person name="Brockman F."/>
            <person name="Culley D."/>
            <person name="Ferry J."/>
            <person name="Gunsalus R."/>
            <person name="McInerney M.J."/>
            <person name="Morrison M."/>
            <person name="Plugge C."/>
            <person name="Rohlin L."/>
            <person name="Scholten J."/>
            <person name="Sieber J."/>
            <person name="Stams A.J.M."/>
            <person name="Worm P."/>
            <person name="Henstra A.M."/>
            <person name="Richardson P."/>
        </authorList>
    </citation>
    <scope>NUCLEOTIDE SEQUENCE [LARGE SCALE GENOMIC DNA]</scope>
    <source>
        <strain evidence="6">DSM 10017 / MPOB</strain>
    </source>
</reference>
<organism evidence="5 6">
    <name type="scientific">Syntrophobacter fumaroxidans (strain DSM 10017 / MPOB)</name>
    <dbReference type="NCBI Taxonomy" id="335543"/>
    <lineage>
        <taxon>Bacteria</taxon>
        <taxon>Pseudomonadati</taxon>
        <taxon>Thermodesulfobacteriota</taxon>
        <taxon>Syntrophobacteria</taxon>
        <taxon>Syntrophobacterales</taxon>
        <taxon>Syntrophobacteraceae</taxon>
        <taxon>Syntrophobacter</taxon>
    </lineage>
</organism>
<dbReference type="RefSeq" id="WP_011698291.1">
    <property type="nucleotide sequence ID" value="NC_008554.1"/>
</dbReference>
<dbReference type="InterPro" id="IPR000845">
    <property type="entry name" value="Nucleoside_phosphorylase_d"/>
</dbReference>
<comment type="catalytic activity">
    <reaction evidence="3">
        <text>uridine + phosphate = alpha-D-ribose 1-phosphate + uracil</text>
        <dbReference type="Rhea" id="RHEA:24388"/>
        <dbReference type="ChEBI" id="CHEBI:16704"/>
        <dbReference type="ChEBI" id="CHEBI:17568"/>
        <dbReference type="ChEBI" id="CHEBI:43474"/>
        <dbReference type="ChEBI" id="CHEBI:57720"/>
        <dbReference type="EC" id="2.4.2.3"/>
    </reaction>
</comment>
<dbReference type="FunCoup" id="A0LI68">
    <property type="interactions" value="366"/>
</dbReference>
<evidence type="ECO:0000313" key="6">
    <source>
        <dbReference type="Proteomes" id="UP000001784"/>
    </source>
</evidence>
<dbReference type="Proteomes" id="UP000001784">
    <property type="component" value="Chromosome"/>
</dbReference>
<keyword evidence="6" id="KW-1185">Reference proteome</keyword>
<dbReference type="GO" id="GO:0009116">
    <property type="term" value="P:nucleoside metabolic process"/>
    <property type="evidence" value="ECO:0007669"/>
    <property type="project" value="InterPro"/>
</dbReference>
<sequence length="264" mass="28742">MSGLAIPTDASAAAMETDENLALIEPRKGKREKALPPAAVLIFTPLDLEVFSSRFPQRPSMNNRIYLSDAYAGEYGGVPIALVGPMLGAPQAVMVLEKMIALGVRKVFAVGWCGSLQGRVSVGDVVVPDTAVSEEGTSDHYPLGGDALRGPSNELRDSLIADLSARGVKVHEGSVWTTDAPYRETRRKVLQYQNSGVLAVDMETSALLTVAAFRQIRLAVVLTVSDELHSMHWVHGYREPRFLETREKVVDAVLSVVARRMKEE</sequence>
<evidence type="ECO:0000313" key="5">
    <source>
        <dbReference type="EMBL" id="ABK17120.1"/>
    </source>
</evidence>
<dbReference type="KEGG" id="sfu:Sfum_1429"/>
<evidence type="ECO:0000256" key="1">
    <source>
        <dbReference type="ARBA" id="ARBA00011888"/>
    </source>
</evidence>
<dbReference type="PANTHER" id="PTHR43691">
    <property type="entry name" value="URIDINE PHOSPHORYLASE"/>
    <property type="match status" value="1"/>
</dbReference>
<dbReference type="EMBL" id="CP000478">
    <property type="protein sequence ID" value="ABK17120.1"/>
    <property type="molecule type" value="Genomic_DNA"/>
</dbReference>
<gene>
    <name evidence="5" type="ordered locus">Sfum_1429</name>
</gene>
<proteinExistence type="predicted"/>